<accession>A0AAW8PZP6</accession>
<dbReference type="Proteomes" id="UP001253193">
    <property type="component" value="Unassembled WGS sequence"/>
</dbReference>
<gene>
    <name evidence="1" type="ORF">QX249_11475</name>
</gene>
<reference evidence="1" key="1">
    <citation type="submission" date="2023-06" db="EMBL/GenBank/DDBJ databases">
        <title>Genomic Diversity of Vibrio spp. and Metagenomic Analysis of Pathogens in Florida Gulf Coastal Waters Following Hurricane Ian.</title>
        <authorList>
            <person name="Brumfield K.D."/>
        </authorList>
    </citation>
    <scope>NUCLEOTIDE SEQUENCE</scope>
    <source>
        <strain evidence="1">WBS2B-138</strain>
    </source>
</reference>
<protein>
    <submittedName>
        <fullName evidence="1">Uncharacterized protein</fullName>
    </submittedName>
</protein>
<organism evidence="1 2">
    <name type="scientific">Vibrio parahaemolyticus</name>
    <dbReference type="NCBI Taxonomy" id="670"/>
    <lineage>
        <taxon>Bacteria</taxon>
        <taxon>Pseudomonadati</taxon>
        <taxon>Pseudomonadota</taxon>
        <taxon>Gammaproteobacteria</taxon>
        <taxon>Vibrionales</taxon>
        <taxon>Vibrionaceae</taxon>
        <taxon>Vibrio</taxon>
    </lineage>
</organism>
<proteinExistence type="predicted"/>
<dbReference type="AlphaFoldDB" id="A0AAW8PZP6"/>
<dbReference type="RefSeq" id="WP_311020159.1">
    <property type="nucleotide sequence ID" value="NZ_JAUHGG010000003.1"/>
</dbReference>
<evidence type="ECO:0000313" key="2">
    <source>
        <dbReference type="Proteomes" id="UP001253193"/>
    </source>
</evidence>
<name>A0AAW8PZP6_VIBPH</name>
<dbReference type="EMBL" id="JAUHGG010000003">
    <property type="protein sequence ID" value="MDS1821285.1"/>
    <property type="molecule type" value="Genomic_DNA"/>
</dbReference>
<evidence type="ECO:0000313" key="1">
    <source>
        <dbReference type="EMBL" id="MDS1821285.1"/>
    </source>
</evidence>
<sequence length="160" mass="17561">MNNFYGDSVLEFRTSIKDDSTIKVLVSPQGGNSDPSSLLRSIFRAFQAVTVTKGDNEATWGKSIASVLGFVSLNYPHNSAYCSTSFIVPSDNDVLSTGRECFHFTVTPTDWMNDGDLANPLCYLVEIKNIKTGKVVFSGNPTLSSIKELENQYSIPISFL</sequence>
<comment type="caution">
    <text evidence="1">The sequence shown here is derived from an EMBL/GenBank/DDBJ whole genome shotgun (WGS) entry which is preliminary data.</text>
</comment>